<reference evidence="3" key="1">
    <citation type="submission" date="2022-01" db="EMBL/GenBank/DDBJ databases">
        <title>Genome sequencing of Zunongwangia sp. M21534 genome.</title>
        <authorList>
            <person name="Chen Y."/>
            <person name="Dong C."/>
            <person name="Shao Z."/>
        </authorList>
    </citation>
    <scope>NUCLEOTIDE SEQUENCE</scope>
    <source>
        <strain evidence="3">MCCC M21534</strain>
    </source>
</reference>
<keyword evidence="1" id="KW-0812">Transmembrane</keyword>
<accession>A0A9X1ZLA8</accession>
<dbReference type="Proteomes" id="UP001139521">
    <property type="component" value="Unassembled WGS sequence"/>
</dbReference>
<dbReference type="RefSeq" id="WP_249599785.1">
    <property type="nucleotide sequence ID" value="NZ_JAKHSK010000001.1"/>
</dbReference>
<keyword evidence="4" id="KW-1185">Reference proteome</keyword>
<dbReference type="GO" id="GO:0000156">
    <property type="term" value="F:phosphorelay response regulator activity"/>
    <property type="evidence" value="ECO:0007669"/>
    <property type="project" value="InterPro"/>
</dbReference>
<evidence type="ECO:0000313" key="3">
    <source>
        <dbReference type="EMBL" id="MCL6216792.1"/>
    </source>
</evidence>
<dbReference type="SMART" id="SM00850">
    <property type="entry name" value="LytTR"/>
    <property type="match status" value="1"/>
</dbReference>
<name>A0A9X1ZLA8_9FLAO</name>
<feature type="transmembrane region" description="Helical" evidence="1">
    <location>
        <begin position="177"/>
        <end position="201"/>
    </location>
</feature>
<feature type="domain" description="HTH LytTR-type" evidence="2">
    <location>
        <begin position="255"/>
        <end position="362"/>
    </location>
</feature>
<dbReference type="Gene3D" id="3.30.450.20">
    <property type="entry name" value="PAS domain"/>
    <property type="match status" value="1"/>
</dbReference>
<comment type="caution">
    <text evidence="3">The sequence shown here is derived from an EMBL/GenBank/DDBJ whole genome shotgun (WGS) entry which is preliminary data.</text>
</comment>
<proteinExistence type="predicted"/>
<keyword evidence="1" id="KW-0472">Membrane</keyword>
<evidence type="ECO:0000256" key="1">
    <source>
        <dbReference type="SAM" id="Phobius"/>
    </source>
</evidence>
<keyword evidence="3" id="KW-0238">DNA-binding</keyword>
<dbReference type="PANTHER" id="PTHR37299:SF1">
    <property type="entry name" value="STAGE 0 SPORULATION PROTEIN A HOMOLOG"/>
    <property type="match status" value="1"/>
</dbReference>
<dbReference type="EMBL" id="JAKHSK010000001">
    <property type="protein sequence ID" value="MCL6216792.1"/>
    <property type="molecule type" value="Genomic_DNA"/>
</dbReference>
<dbReference type="InterPro" id="IPR046947">
    <property type="entry name" value="LytR-like"/>
</dbReference>
<sequence length="366" mass="42512">MKKDKAYIFTFLSLTTITFVMSYFSIYYLIEYTSENFLKNQVEASKREAQEISSLIKFQLENGIEHDIVIQNLQKTIERSNSQSGYICMIDWSGIEVCHPNPHKIGEKIYTEKSLIQPIDKEPKIYELYSILTKEQTVLDNDYSEIIYLYPIKDTDWIIAAHANLDKLKTQIGNLKLNFTIICSISGILIVIISLFTVRLINGSYEKEIEKENKGLSKKLLSLSELNQNLVLQQQKQKEIKKENEDSKSSCRKRILTYIKDQIVSIDPKEIAFIYMENTVTYICCTNGKVFNSNNSLEEICSDLSSQHFFRANRRFILNINAIDKIYKYGNNQLKIEMCPKSPVDILISKHKASLFKKWLRGEPID</sequence>
<feature type="transmembrane region" description="Helical" evidence="1">
    <location>
        <begin position="6"/>
        <end position="30"/>
    </location>
</feature>
<dbReference type="PROSITE" id="PS50930">
    <property type="entry name" value="HTH_LYTTR"/>
    <property type="match status" value="1"/>
</dbReference>
<dbReference type="PANTHER" id="PTHR37299">
    <property type="entry name" value="TRANSCRIPTIONAL REGULATOR-RELATED"/>
    <property type="match status" value="1"/>
</dbReference>
<gene>
    <name evidence="3" type="ORF">L1967_00655</name>
</gene>
<protein>
    <submittedName>
        <fullName evidence="3">LytTR family transcriptional regulator DNA-binding domain-containing protein</fullName>
    </submittedName>
</protein>
<dbReference type="InterPro" id="IPR007492">
    <property type="entry name" value="LytTR_DNA-bd_dom"/>
</dbReference>
<dbReference type="Pfam" id="PF04397">
    <property type="entry name" value="LytTR"/>
    <property type="match status" value="1"/>
</dbReference>
<dbReference type="AlphaFoldDB" id="A0A9X1ZLA8"/>
<dbReference type="Gene3D" id="2.40.50.1020">
    <property type="entry name" value="LytTr DNA-binding domain"/>
    <property type="match status" value="1"/>
</dbReference>
<organism evidence="3 4">
    <name type="scientific">Zunongwangia pacifica</name>
    <dbReference type="NCBI Taxonomy" id="2911062"/>
    <lineage>
        <taxon>Bacteria</taxon>
        <taxon>Pseudomonadati</taxon>
        <taxon>Bacteroidota</taxon>
        <taxon>Flavobacteriia</taxon>
        <taxon>Flavobacteriales</taxon>
        <taxon>Flavobacteriaceae</taxon>
        <taxon>Zunongwangia</taxon>
    </lineage>
</organism>
<evidence type="ECO:0000313" key="4">
    <source>
        <dbReference type="Proteomes" id="UP001139521"/>
    </source>
</evidence>
<evidence type="ECO:0000259" key="2">
    <source>
        <dbReference type="PROSITE" id="PS50930"/>
    </source>
</evidence>
<keyword evidence="1" id="KW-1133">Transmembrane helix</keyword>
<dbReference type="GO" id="GO:0003677">
    <property type="term" value="F:DNA binding"/>
    <property type="evidence" value="ECO:0007669"/>
    <property type="project" value="UniProtKB-KW"/>
</dbReference>